<evidence type="ECO:0008006" key="3">
    <source>
        <dbReference type="Google" id="ProtNLM"/>
    </source>
</evidence>
<protein>
    <recommendedName>
        <fullName evidence="3">DUF4157 domain-containing protein</fullName>
    </recommendedName>
</protein>
<organism evidence="1 2">
    <name type="scientific">Capnocytophaga canis</name>
    <dbReference type="NCBI Taxonomy" id="1848903"/>
    <lineage>
        <taxon>Bacteria</taxon>
        <taxon>Pseudomonadati</taxon>
        <taxon>Bacteroidota</taxon>
        <taxon>Flavobacteriia</taxon>
        <taxon>Flavobacteriales</taxon>
        <taxon>Flavobacteriaceae</taxon>
        <taxon>Capnocytophaga</taxon>
    </lineage>
</organism>
<accession>A0A3A1YPU1</accession>
<dbReference type="Proteomes" id="UP000265497">
    <property type="component" value="Unassembled WGS sequence"/>
</dbReference>
<comment type="caution">
    <text evidence="1">The sequence shown here is derived from an EMBL/GenBank/DDBJ whole genome shotgun (WGS) entry which is preliminary data.</text>
</comment>
<name>A0A3A1YPU1_9FLAO</name>
<reference evidence="1 2" key="1">
    <citation type="submission" date="2017-08" db="EMBL/GenBank/DDBJ databases">
        <title>Capnocytophaga canis 17-158 assembly.</title>
        <authorList>
            <person name="Gulvik C.A."/>
        </authorList>
    </citation>
    <scope>NUCLEOTIDE SEQUENCE [LARGE SCALE GENOMIC DNA]</scope>
    <source>
        <strain evidence="1 2">17-158</strain>
    </source>
</reference>
<proteinExistence type="predicted"/>
<gene>
    <name evidence="1" type="ORF">CKY20_00365</name>
</gene>
<dbReference type="RefSeq" id="WP_095894181.1">
    <property type="nucleotide sequence ID" value="NZ_BOQK01000022.1"/>
</dbReference>
<sequence>MKFIVNRLLVPKGYSGITLFPFVFVSKKECLNDPQFLNHEKIHLQQQKELLVVFFYLWYVLDFLFKYIKYRNWQKAYHNIIFEREAYHNQDNLNYLNSRKRFAFLKKDI</sequence>
<dbReference type="AlphaFoldDB" id="A0A3A1YPU1"/>
<dbReference type="EMBL" id="NSDI01000001">
    <property type="protein sequence ID" value="RIY38037.1"/>
    <property type="molecule type" value="Genomic_DNA"/>
</dbReference>
<evidence type="ECO:0000313" key="1">
    <source>
        <dbReference type="EMBL" id="RIY38037.1"/>
    </source>
</evidence>
<evidence type="ECO:0000313" key="2">
    <source>
        <dbReference type="Proteomes" id="UP000265497"/>
    </source>
</evidence>